<dbReference type="Gene3D" id="2.40.160.10">
    <property type="entry name" value="Porin"/>
    <property type="match status" value="1"/>
</dbReference>
<reference evidence="1 2" key="1">
    <citation type="submission" date="2016-10" db="EMBL/GenBank/DDBJ databases">
        <authorList>
            <person name="de Groot N.N."/>
        </authorList>
    </citation>
    <scope>NUCLEOTIDE SEQUENCE [LARGE SCALE GENOMIC DNA]</scope>
    <source>
        <strain evidence="1 2">HLD2</strain>
    </source>
</reference>
<proteinExistence type="predicted"/>
<sequence>MSRHVFEKVALVAAVSATWGMAQAQESELRDTVRYLEGRVQVLEEEKVVREEAVKAASPINFGALIEVEGAGGEDHEGADSSDVVLATVELVAEAQINDWTHAQVAYLFEEDDTEPGEIDQAILTFGNPERSPFYLSGGRMYVPFGVFESGMVSDPLTLELGETRESALQVGFETGGLYGAAYAFNGDSQEVGDDTDSIDQFGANLGWAMERDGYILDVGLGYISSVADSDGVSGAMGEIDRDEDGVADVDIDSLQDAVPGISAHAIVNTGSWTFIGEYTGASDDFQAADMGFRGNGAQPTAWNLEANYGFMVMGRDVSVGVARQESAEAVELGLPESKTLAALSMGIMDNTALSLEYALAEDYSMADGGSGEDGGIFTLQMAAEF</sequence>
<dbReference type="RefSeq" id="WP_092994667.1">
    <property type="nucleotide sequence ID" value="NZ_FMWD01000004.1"/>
</dbReference>
<organism evidence="1 2">
    <name type="scientific">Thiohalomonas denitrificans</name>
    <dbReference type="NCBI Taxonomy" id="415747"/>
    <lineage>
        <taxon>Bacteria</taxon>
        <taxon>Pseudomonadati</taxon>
        <taxon>Pseudomonadota</taxon>
        <taxon>Gammaproteobacteria</taxon>
        <taxon>Thiohalomonadales</taxon>
        <taxon>Thiohalomonadaceae</taxon>
        <taxon>Thiohalomonas</taxon>
    </lineage>
</organism>
<name>A0A1G5Q6R4_9GAMM</name>
<dbReference type="AlphaFoldDB" id="A0A1G5Q6R4"/>
<dbReference type="OrthoDB" id="5417572at2"/>
<dbReference type="STRING" id="415747.SAMN03097708_01449"/>
<protein>
    <submittedName>
        <fullName evidence="1">Phosphate-selective porin O and P</fullName>
    </submittedName>
</protein>
<dbReference type="Proteomes" id="UP000199648">
    <property type="component" value="Unassembled WGS sequence"/>
</dbReference>
<evidence type="ECO:0000313" key="1">
    <source>
        <dbReference type="EMBL" id="SCZ57544.1"/>
    </source>
</evidence>
<dbReference type="SUPFAM" id="SSF56935">
    <property type="entry name" value="Porins"/>
    <property type="match status" value="1"/>
</dbReference>
<dbReference type="InterPro" id="IPR023614">
    <property type="entry name" value="Porin_dom_sf"/>
</dbReference>
<gene>
    <name evidence="1" type="ORF">SAMN03097708_01449</name>
</gene>
<dbReference type="EMBL" id="FMWD01000004">
    <property type="protein sequence ID" value="SCZ57544.1"/>
    <property type="molecule type" value="Genomic_DNA"/>
</dbReference>
<evidence type="ECO:0000313" key="2">
    <source>
        <dbReference type="Proteomes" id="UP000199648"/>
    </source>
</evidence>
<accession>A0A1G5Q6R4</accession>
<dbReference type="NCBIfam" id="NF033652">
    <property type="entry name" value="LbtU_sider_porin"/>
    <property type="match status" value="1"/>
</dbReference>
<keyword evidence="2" id="KW-1185">Reference proteome</keyword>